<evidence type="ECO:0000313" key="1">
    <source>
        <dbReference type="EMBL" id="OON16915.1"/>
    </source>
</evidence>
<proteinExistence type="predicted"/>
<organism evidence="1 2">
    <name type="scientific">Opisthorchis viverrini</name>
    <name type="common">Southeast Asian liver fluke</name>
    <dbReference type="NCBI Taxonomy" id="6198"/>
    <lineage>
        <taxon>Eukaryota</taxon>
        <taxon>Metazoa</taxon>
        <taxon>Spiralia</taxon>
        <taxon>Lophotrochozoa</taxon>
        <taxon>Platyhelminthes</taxon>
        <taxon>Trematoda</taxon>
        <taxon>Digenea</taxon>
        <taxon>Opisthorchiida</taxon>
        <taxon>Opisthorchiata</taxon>
        <taxon>Opisthorchiidae</taxon>
        <taxon>Opisthorchis</taxon>
    </lineage>
</organism>
<dbReference type="EMBL" id="KV896260">
    <property type="protein sequence ID" value="OON16915.1"/>
    <property type="molecule type" value="Genomic_DNA"/>
</dbReference>
<name>A0A1S8WR79_OPIVI</name>
<feature type="non-terminal residue" evidence="1">
    <location>
        <position position="88"/>
    </location>
</feature>
<sequence length="88" mass="9494">GFFSCARFTTKCDLAWSLGSLISTHFSNHNPRSNQALHPANGASSAIQIAYELCIVRISNHNPRSNQALHPASGAPPAIQFAYELSIV</sequence>
<accession>A0A1S8WR79</accession>
<reference evidence="1 2" key="1">
    <citation type="submission" date="2015-03" db="EMBL/GenBank/DDBJ databases">
        <title>Draft genome of the nematode, Opisthorchis viverrini.</title>
        <authorList>
            <person name="Mitreva M."/>
        </authorList>
    </citation>
    <scope>NUCLEOTIDE SEQUENCE [LARGE SCALE GENOMIC DNA]</scope>
    <source>
        <strain evidence="1">Khon Kaen</strain>
    </source>
</reference>
<feature type="non-terminal residue" evidence="1">
    <location>
        <position position="1"/>
    </location>
</feature>
<evidence type="ECO:0000313" key="2">
    <source>
        <dbReference type="Proteomes" id="UP000243686"/>
    </source>
</evidence>
<protein>
    <submittedName>
        <fullName evidence="1">Uncharacterized protein</fullName>
    </submittedName>
</protein>
<dbReference type="Proteomes" id="UP000243686">
    <property type="component" value="Unassembled WGS sequence"/>
</dbReference>
<keyword evidence="2" id="KW-1185">Reference proteome</keyword>
<gene>
    <name evidence="1" type="ORF">X801_07257</name>
</gene>
<dbReference type="AlphaFoldDB" id="A0A1S8WR79"/>